<dbReference type="InterPro" id="IPR011990">
    <property type="entry name" value="TPR-like_helical_dom_sf"/>
</dbReference>
<dbReference type="SMART" id="SM00317">
    <property type="entry name" value="SET"/>
    <property type="match status" value="1"/>
</dbReference>
<dbReference type="PANTHER" id="PTHR47332">
    <property type="entry name" value="SET DOMAIN-CONTAINING PROTEIN 5"/>
    <property type="match status" value="1"/>
</dbReference>
<dbReference type="PANTHER" id="PTHR47332:SF4">
    <property type="entry name" value="SET DOMAIN-CONTAINING PROTEIN 5"/>
    <property type="match status" value="1"/>
</dbReference>
<dbReference type="Gene3D" id="1.25.40.10">
    <property type="entry name" value="Tetratricopeptide repeat domain"/>
    <property type="match status" value="1"/>
</dbReference>
<dbReference type="InterPro" id="IPR053185">
    <property type="entry name" value="SET_domain_protein"/>
</dbReference>
<dbReference type="Pfam" id="PF00856">
    <property type="entry name" value="SET"/>
    <property type="match status" value="1"/>
</dbReference>
<dbReference type="PROSITE" id="PS50280">
    <property type="entry name" value="SET"/>
    <property type="match status" value="1"/>
</dbReference>
<evidence type="ECO:0000313" key="2">
    <source>
        <dbReference type="EMBL" id="KAH8103017.1"/>
    </source>
</evidence>
<dbReference type="OrthoDB" id="265717at2759"/>
<dbReference type="InterPro" id="IPR046341">
    <property type="entry name" value="SET_dom_sf"/>
</dbReference>
<dbReference type="Gene3D" id="2.170.270.10">
    <property type="entry name" value="SET domain"/>
    <property type="match status" value="1"/>
</dbReference>
<accession>A0A8K0UTJ8</accession>
<dbReference type="InterPro" id="IPR001214">
    <property type="entry name" value="SET_dom"/>
</dbReference>
<gene>
    <name evidence="2" type="ORF">BXZ70DRAFT_905672</name>
</gene>
<dbReference type="CDD" id="cd20071">
    <property type="entry name" value="SET_SMYD"/>
    <property type="match status" value="1"/>
</dbReference>
<reference evidence="2" key="1">
    <citation type="journal article" date="2021" name="New Phytol.">
        <title>Evolutionary innovations through gain and loss of genes in the ectomycorrhizal Boletales.</title>
        <authorList>
            <person name="Wu G."/>
            <person name="Miyauchi S."/>
            <person name="Morin E."/>
            <person name="Kuo A."/>
            <person name="Drula E."/>
            <person name="Varga T."/>
            <person name="Kohler A."/>
            <person name="Feng B."/>
            <person name="Cao Y."/>
            <person name="Lipzen A."/>
            <person name="Daum C."/>
            <person name="Hundley H."/>
            <person name="Pangilinan J."/>
            <person name="Johnson J."/>
            <person name="Barry K."/>
            <person name="LaButti K."/>
            <person name="Ng V."/>
            <person name="Ahrendt S."/>
            <person name="Min B."/>
            <person name="Choi I.G."/>
            <person name="Park H."/>
            <person name="Plett J.M."/>
            <person name="Magnuson J."/>
            <person name="Spatafora J.W."/>
            <person name="Nagy L.G."/>
            <person name="Henrissat B."/>
            <person name="Grigoriev I.V."/>
            <person name="Yang Z.L."/>
            <person name="Xu J."/>
            <person name="Martin F.M."/>
        </authorList>
    </citation>
    <scope>NUCLEOTIDE SEQUENCE</scope>
    <source>
        <strain evidence="2">KKN 215</strain>
    </source>
</reference>
<feature type="domain" description="SET" evidence="1">
    <location>
        <begin position="37"/>
        <end position="186"/>
    </location>
</feature>
<dbReference type="EMBL" id="JAEVFJ010000008">
    <property type="protein sequence ID" value="KAH8103017.1"/>
    <property type="molecule type" value="Genomic_DNA"/>
</dbReference>
<evidence type="ECO:0000259" key="1">
    <source>
        <dbReference type="PROSITE" id="PS50280"/>
    </source>
</evidence>
<sequence length="335" mass="38114">METTTTTLASTSTQPSGQPIQMFDCMIHLMPNKMWYKKFMVKPIKGKEYKGVSLSAAKNIAKGEIILTECPIFTLPFDRDHMAVTGGLMACNSEYKRMFYDMFNCHDETSKMTREMGIFATNGIPCGTDFGSGRVADREGVFVISARINHSCVPNVHGQWVDWVQQIEQRATREIKNKEEICRGYIDLLKPRAERQKELLAKYWFKCDCPACKLTGAELEASDARRKKIRELLDKHHDGKCTDATQGLEEIRLALDCIEKEGLPMYESIFYFFAFHLCAASSDYPNAREWAKKARDSHLMFCGPTLEDLYNRLIADPGCYPDADSMTGRTLWGPT</sequence>
<dbReference type="Proteomes" id="UP000813824">
    <property type="component" value="Unassembled WGS sequence"/>
</dbReference>
<comment type="caution">
    <text evidence="2">The sequence shown here is derived from an EMBL/GenBank/DDBJ whole genome shotgun (WGS) entry which is preliminary data.</text>
</comment>
<proteinExistence type="predicted"/>
<evidence type="ECO:0000313" key="3">
    <source>
        <dbReference type="Proteomes" id="UP000813824"/>
    </source>
</evidence>
<protein>
    <recommendedName>
        <fullName evidence="1">SET domain-containing protein</fullName>
    </recommendedName>
</protein>
<organism evidence="2 3">
    <name type="scientific">Cristinia sonorae</name>
    <dbReference type="NCBI Taxonomy" id="1940300"/>
    <lineage>
        <taxon>Eukaryota</taxon>
        <taxon>Fungi</taxon>
        <taxon>Dikarya</taxon>
        <taxon>Basidiomycota</taxon>
        <taxon>Agaricomycotina</taxon>
        <taxon>Agaricomycetes</taxon>
        <taxon>Agaricomycetidae</taxon>
        <taxon>Agaricales</taxon>
        <taxon>Pleurotineae</taxon>
        <taxon>Stephanosporaceae</taxon>
        <taxon>Cristinia</taxon>
    </lineage>
</organism>
<name>A0A8K0UTJ8_9AGAR</name>
<keyword evidence="3" id="KW-1185">Reference proteome</keyword>
<dbReference type="SUPFAM" id="SSF82199">
    <property type="entry name" value="SET domain"/>
    <property type="match status" value="1"/>
</dbReference>
<dbReference type="AlphaFoldDB" id="A0A8K0UTJ8"/>